<keyword evidence="4" id="KW-1185">Reference proteome</keyword>
<dbReference type="InterPro" id="IPR006531">
    <property type="entry name" value="Gp5/Vgr_OB"/>
</dbReference>
<dbReference type="InterPro" id="IPR006533">
    <property type="entry name" value="T6SS_Vgr_RhsGE"/>
</dbReference>
<evidence type="ECO:0000259" key="2">
    <source>
        <dbReference type="Pfam" id="PF04717"/>
    </source>
</evidence>
<evidence type="ECO:0000313" key="4">
    <source>
        <dbReference type="Proteomes" id="UP000229897"/>
    </source>
</evidence>
<gene>
    <name evidence="3" type="ORF">CR152_22075</name>
</gene>
<dbReference type="SUPFAM" id="SSF69279">
    <property type="entry name" value="Phage tail proteins"/>
    <property type="match status" value="1"/>
</dbReference>
<dbReference type="EMBL" id="CP024608">
    <property type="protein sequence ID" value="ATQ76908.1"/>
    <property type="molecule type" value="Genomic_DNA"/>
</dbReference>
<dbReference type="OrthoDB" id="1907165at2"/>
<reference evidence="3" key="1">
    <citation type="submission" date="2017-10" db="EMBL/GenBank/DDBJ databases">
        <title>Massilia psychrophilum sp. nov., a novel purple-pigmented bacterium isolated from Tianshan glacier, Xinjiang Municipality, China.</title>
        <authorList>
            <person name="Wang H."/>
        </authorList>
    </citation>
    <scope>NUCLEOTIDE SEQUENCE [LARGE SCALE GENOMIC DNA]</scope>
    <source>
        <strain evidence="3">B2</strain>
    </source>
</reference>
<dbReference type="AlphaFoldDB" id="A0A2D2DPL9"/>
<protein>
    <submittedName>
        <fullName evidence="3">Type VI secretion protein VgrG</fullName>
    </submittedName>
</protein>
<dbReference type="NCBIfam" id="TIGR01646">
    <property type="entry name" value="vgr_GE"/>
    <property type="match status" value="1"/>
</dbReference>
<dbReference type="Pfam" id="PF04717">
    <property type="entry name" value="Phage_base_V"/>
    <property type="match status" value="1"/>
</dbReference>
<name>A0A2D2DPL9_9BURK</name>
<feature type="region of interest" description="Disordered" evidence="1">
    <location>
        <begin position="1"/>
        <end position="22"/>
    </location>
</feature>
<proteinExistence type="predicted"/>
<dbReference type="SUPFAM" id="SSF69255">
    <property type="entry name" value="gp5 N-terminal domain-like"/>
    <property type="match status" value="1"/>
</dbReference>
<feature type="domain" description="Gp5/Type VI secretion system Vgr protein OB-fold" evidence="2">
    <location>
        <begin position="392"/>
        <end position="466"/>
    </location>
</feature>
<dbReference type="KEGG" id="mass:CR152_22075"/>
<dbReference type="Proteomes" id="UP000229897">
    <property type="component" value="Chromosome"/>
</dbReference>
<sequence length="611" mass="63493">MCPPPDSVSNAAAPGDPPSPTAASKGVFKLVVKSDGTVLPDSMRVIAVEVSRSVNKLAQARIYVADGDMAAKTFAVSDAAQLVPGARISIEAGYGAKTWPIFSGVVIKHGVRIDAGNRVRVCIECRHPAFALTLSRNNKNHVDSTDSAAITALLSGCSGISADVADTTSEYHGLVQYYSSDWDFLLARAEANGLLVITGDETVTVKPPDTSATAVLSLTYGTDIMRFEAEIDARTQYAKVTGVSWDPANQAIATQDAGPVDLSLQGNLDAATLGKVGGIASLRLQTPVQLETAALTAWTKARQVKAALARVRGSMAFQGSALALPGTLIELKGVGTRFSGKVFVSSVEHHIADGNWITDVDFGLDPDWGGVRQGGAGEAASGLMPGVTGLHIGKVAKLDADPGGENRIQVTLPVLQDDAGGVWARLASAYGSDKVGAFFIPEIGDEVIVAYLNNDPSNPVVIASLYSSMRTPPYALSAENYTKAIVTKGLLKVEFDDEKKVISLLTPAGNKVVMSDDAKSIVATDQNGNTISLSEKGILLDSASDIVLTAKAKITVTAGSDMALKAGKDMTQDAQNITIKAGMAMVAKGASSAEFSASGQTTIKGATVNIN</sequence>
<accession>A0A2D2DPL9</accession>
<dbReference type="Gene3D" id="2.40.50.230">
    <property type="entry name" value="Gp5 N-terminal domain"/>
    <property type="match status" value="1"/>
</dbReference>
<evidence type="ECO:0000313" key="3">
    <source>
        <dbReference type="EMBL" id="ATQ76908.1"/>
    </source>
</evidence>
<dbReference type="InterPro" id="IPR037026">
    <property type="entry name" value="Vgr_OB-fold_dom_sf"/>
</dbReference>
<evidence type="ECO:0000256" key="1">
    <source>
        <dbReference type="SAM" id="MobiDB-lite"/>
    </source>
</evidence>
<dbReference type="SUPFAM" id="SSF69349">
    <property type="entry name" value="Phage fibre proteins"/>
    <property type="match status" value="1"/>
</dbReference>
<organism evidence="3 4">
    <name type="scientific">Massilia violaceinigra</name>
    <dbReference type="NCBI Taxonomy" id="2045208"/>
    <lineage>
        <taxon>Bacteria</taxon>
        <taxon>Pseudomonadati</taxon>
        <taxon>Pseudomonadota</taxon>
        <taxon>Betaproteobacteria</taxon>
        <taxon>Burkholderiales</taxon>
        <taxon>Oxalobacteraceae</taxon>
        <taxon>Telluria group</taxon>
        <taxon>Massilia</taxon>
    </lineage>
</organism>